<comment type="caution">
    <text evidence="12">The sequence shown here is derived from an EMBL/GenBank/DDBJ whole genome shotgun (WGS) entry which is preliminary data.</text>
</comment>
<dbReference type="PANTHER" id="PTHR22897">
    <property type="entry name" value="QUIESCIN Q6-RELATED SULFHYDRYL OXIDASE"/>
    <property type="match status" value="1"/>
</dbReference>
<keyword evidence="3 9" id="KW-0732">Signal</keyword>
<protein>
    <recommendedName>
        <fullName evidence="8">Sulfhydryl oxidase</fullName>
        <ecNumber evidence="8">1.8.3.2</ecNumber>
    </recommendedName>
</protein>
<evidence type="ECO:0000256" key="8">
    <source>
        <dbReference type="RuleBase" id="RU371123"/>
    </source>
</evidence>
<dbReference type="InterPro" id="IPR036249">
    <property type="entry name" value="Thioredoxin-like_sf"/>
</dbReference>
<comment type="cofactor">
    <cofactor evidence="1 8">
        <name>FAD</name>
        <dbReference type="ChEBI" id="CHEBI:57692"/>
    </cofactor>
</comment>
<dbReference type="PROSITE" id="PS51352">
    <property type="entry name" value="THIOREDOXIN_2"/>
    <property type="match status" value="1"/>
</dbReference>
<comment type="catalytic activity">
    <reaction evidence="8">
        <text>2 R'C(R)SH + O2 = R'C(R)S-S(R)CR' + H2O2</text>
        <dbReference type="Rhea" id="RHEA:17357"/>
        <dbReference type="ChEBI" id="CHEBI:15379"/>
        <dbReference type="ChEBI" id="CHEBI:16240"/>
        <dbReference type="ChEBI" id="CHEBI:16520"/>
        <dbReference type="ChEBI" id="CHEBI:17412"/>
        <dbReference type="EC" id="1.8.3.2"/>
    </reaction>
</comment>
<keyword evidence="8" id="KW-1133">Transmembrane helix</keyword>
<dbReference type="GO" id="GO:0006457">
    <property type="term" value="P:protein folding"/>
    <property type="evidence" value="ECO:0007669"/>
    <property type="project" value="TreeGrafter"/>
</dbReference>
<evidence type="ECO:0000259" key="10">
    <source>
        <dbReference type="PROSITE" id="PS51324"/>
    </source>
</evidence>
<evidence type="ECO:0000256" key="6">
    <source>
        <dbReference type="ARBA" id="ARBA00023157"/>
    </source>
</evidence>
<dbReference type="InterPro" id="IPR017937">
    <property type="entry name" value="Thioredoxin_CS"/>
</dbReference>
<dbReference type="GO" id="GO:0005615">
    <property type="term" value="C:extracellular space"/>
    <property type="evidence" value="ECO:0007669"/>
    <property type="project" value="TreeGrafter"/>
</dbReference>
<dbReference type="Pfam" id="PF00085">
    <property type="entry name" value="Thioredoxin"/>
    <property type="match status" value="1"/>
</dbReference>
<dbReference type="AlphaFoldDB" id="A0A9W7ALY5"/>
<keyword evidence="4 8" id="KW-0274">FAD</keyword>
<dbReference type="SUPFAM" id="SSF69000">
    <property type="entry name" value="FAD-dependent thiol oxidase"/>
    <property type="match status" value="1"/>
</dbReference>
<dbReference type="Gene3D" id="3.40.30.10">
    <property type="entry name" value="Glutaredoxin"/>
    <property type="match status" value="1"/>
</dbReference>
<keyword evidence="8" id="KW-0812">Transmembrane</keyword>
<dbReference type="Pfam" id="PF04777">
    <property type="entry name" value="Evr1_Alr"/>
    <property type="match status" value="1"/>
</dbReference>
<name>A0A9W7ALY5_9STRA</name>
<dbReference type="PANTHER" id="PTHR22897:SF8">
    <property type="entry name" value="SULFHYDRYL OXIDASE"/>
    <property type="match status" value="1"/>
</dbReference>
<evidence type="ECO:0000256" key="1">
    <source>
        <dbReference type="ARBA" id="ARBA00001974"/>
    </source>
</evidence>
<feature type="transmembrane region" description="Helical" evidence="8">
    <location>
        <begin position="526"/>
        <end position="548"/>
    </location>
</feature>
<keyword evidence="6" id="KW-1015">Disulfide bond</keyword>
<dbReference type="InterPro" id="IPR017905">
    <property type="entry name" value="ERV/ALR_sulphydryl_oxidase"/>
</dbReference>
<evidence type="ECO:0000256" key="2">
    <source>
        <dbReference type="ARBA" id="ARBA00022630"/>
    </source>
</evidence>
<dbReference type="CDD" id="cd02961">
    <property type="entry name" value="PDI_a_family"/>
    <property type="match status" value="1"/>
</dbReference>
<dbReference type="GO" id="GO:0003756">
    <property type="term" value="F:protein disulfide isomerase activity"/>
    <property type="evidence" value="ECO:0007669"/>
    <property type="project" value="TreeGrafter"/>
</dbReference>
<dbReference type="PROSITE" id="PS51324">
    <property type="entry name" value="ERV_ALR"/>
    <property type="match status" value="1"/>
</dbReference>
<feature type="signal peptide" evidence="9">
    <location>
        <begin position="1"/>
        <end position="18"/>
    </location>
</feature>
<evidence type="ECO:0000313" key="13">
    <source>
        <dbReference type="Proteomes" id="UP001165122"/>
    </source>
</evidence>
<accession>A0A9W7ALY5</accession>
<evidence type="ECO:0000313" key="12">
    <source>
        <dbReference type="EMBL" id="GMH73466.1"/>
    </source>
</evidence>
<dbReference type="Proteomes" id="UP001165122">
    <property type="component" value="Unassembled WGS sequence"/>
</dbReference>
<feature type="domain" description="Thioredoxin" evidence="11">
    <location>
        <begin position="23"/>
        <end position="144"/>
    </location>
</feature>
<dbReference type="EMBL" id="BRXW01000676">
    <property type="protein sequence ID" value="GMH73466.1"/>
    <property type="molecule type" value="Genomic_DNA"/>
</dbReference>
<evidence type="ECO:0000259" key="11">
    <source>
        <dbReference type="PROSITE" id="PS51352"/>
    </source>
</evidence>
<keyword evidence="13" id="KW-1185">Reference proteome</keyword>
<dbReference type="SUPFAM" id="SSF52833">
    <property type="entry name" value="Thioredoxin-like"/>
    <property type="match status" value="1"/>
</dbReference>
<evidence type="ECO:0000256" key="4">
    <source>
        <dbReference type="ARBA" id="ARBA00022827"/>
    </source>
</evidence>
<dbReference type="InterPro" id="IPR039798">
    <property type="entry name" value="Sulfhydryl_oxidase"/>
</dbReference>
<evidence type="ECO:0000256" key="3">
    <source>
        <dbReference type="ARBA" id="ARBA00022729"/>
    </source>
</evidence>
<dbReference type="InterPro" id="IPR036774">
    <property type="entry name" value="ERV/ALR_sulphydryl_oxid_sf"/>
</dbReference>
<evidence type="ECO:0000256" key="9">
    <source>
        <dbReference type="SAM" id="SignalP"/>
    </source>
</evidence>
<gene>
    <name evidence="12" type="ORF">TrLO_g10591</name>
</gene>
<dbReference type="Gene3D" id="1.20.120.310">
    <property type="entry name" value="ERV/ALR sulfhydryl oxidase domain"/>
    <property type="match status" value="1"/>
</dbReference>
<dbReference type="InterPro" id="IPR013766">
    <property type="entry name" value="Thioredoxin_domain"/>
</dbReference>
<feature type="chain" id="PRO_5040736814" description="Sulfhydryl oxidase" evidence="9">
    <location>
        <begin position="19"/>
        <end position="559"/>
    </location>
</feature>
<proteinExistence type="predicted"/>
<keyword evidence="7" id="KW-0325">Glycoprotein</keyword>
<evidence type="ECO:0000256" key="7">
    <source>
        <dbReference type="ARBA" id="ARBA00023180"/>
    </source>
</evidence>
<dbReference type="PROSITE" id="PS00194">
    <property type="entry name" value="THIOREDOXIN_1"/>
    <property type="match status" value="1"/>
</dbReference>
<sequence length="559" mass="62634">MPLLPLLLLLLLLPIAHASKYLYKPSLNVLDLDFDTASFPSNGALPQILDYVPPHSPLIIKFYAPWCGHCRHFKNTWESVGATFKETAVTVAAISCDVHGKVCSDRGVKGYPSLKAFNVPVGEEFHMQVIKKRKLLDMITELVELYKLDSAPEAITWDGKSEAPKLTPEAALASKSSSLSNNVKSDLYRDALKSIFFTLYHTMFPMTLLDWGGGSAKGIYADHKHSKGFEGVHTVWGLKGWLDMILNTIPGGDIPDSDVLAEFRSSVKFVLKGVEKQIEEKDAGILNTETEWKNFILGKGPITFGVAPSNLWSGVYSENDPLNIIWSERCQQPQNGFTCGVWFLNHITSLGVAERYGEKFGRGGGNEDPKVYLDSRGLVGGEQYGEVIRSFVSRFFPCETCQLNFLRNYDNCEFRRCEAVYDTPVERKGAGYESSKGAAVWMWEVHNSVTLRVKGEEGFQAFVWPSPGACPKCYKNGDESHFDKDAVYEFLADYYYRTSKVSTVKQDLLASNKLYAEIEEIHGGGWWKTSFFILAMVAAVILSSRFGFMGKLKKKKRRN</sequence>
<dbReference type="EC" id="1.8.3.2" evidence="8"/>
<keyword evidence="5 8" id="KW-0560">Oxidoreductase</keyword>
<keyword evidence="8" id="KW-0472">Membrane</keyword>
<evidence type="ECO:0000256" key="5">
    <source>
        <dbReference type="ARBA" id="ARBA00023002"/>
    </source>
</evidence>
<dbReference type="OrthoDB" id="59470at2759"/>
<dbReference type="GO" id="GO:0000139">
    <property type="term" value="C:Golgi membrane"/>
    <property type="evidence" value="ECO:0007669"/>
    <property type="project" value="TreeGrafter"/>
</dbReference>
<dbReference type="GO" id="GO:0016971">
    <property type="term" value="F:flavin-dependent sulfhydryl oxidase activity"/>
    <property type="evidence" value="ECO:0007669"/>
    <property type="project" value="InterPro"/>
</dbReference>
<feature type="domain" description="ERV/ALR sulfhydryl oxidase" evidence="10">
    <location>
        <begin position="329"/>
        <end position="474"/>
    </location>
</feature>
<keyword evidence="2 8" id="KW-0285">Flavoprotein</keyword>
<organism evidence="12 13">
    <name type="scientific">Triparma laevis f. longispina</name>
    <dbReference type="NCBI Taxonomy" id="1714387"/>
    <lineage>
        <taxon>Eukaryota</taxon>
        <taxon>Sar</taxon>
        <taxon>Stramenopiles</taxon>
        <taxon>Ochrophyta</taxon>
        <taxon>Bolidophyceae</taxon>
        <taxon>Parmales</taxon>
        <taxon>Triparmaceae</taxon>
        <taxon>Triparma</taxon>
    </lineage>
</organism>
<reference evidence="13" key="1">
    <citation type="journal article" date="2023" name="Commun. Biol.">
        <title>Genome analysis of Parmales, the sister group of diatoms, reveals the evolutionary specialization of diatoms from phago-mixotrophs to photoautotrophs.</title>
        <authorList>
            <person name="Ban H."/>
            <person name="Sato S."/>
            <person name="Yoshikawa S."/>
            <person name="Yamada K."/>
            <person name="Nakamura Y."/>
            <person name="Ichinomiya M."/>
            <person name="Sato N."/>
            <person name="Blanc-Mathieu R."/>
            <person name="Endo H."/>
            <person name="Kuwata A."/>
            <person name="Ogata H."/>
        </authorList>
    </citation>
    <scope>NUCLEOTIDE SEQUENCE [LARGE SCALE GENOMIC DNA]</scope>
    <source>
        <strain evidence="13">NIES 3700</strain>
    </source>
</reference>